<sequence>MQIMKTAEKEVTAIKERIAKDRGMQETTPSTSQVTTNASEDFPTLDPTKLSTEGRKRTVRPSTPLEEKGRAKNIRACSRCKETGHNIHTCKKVLTGVSDQPMNTIEGSLADPQQTEVASEAENMLN</sequence>
<keyword evidence="3" id="KW-1185">Reference proteome</keyword>
<protein>
    <submittedName>
        <fullName evidence="2">Uncharacterized protein</fullName>
    </submittedName>
</protein>
<gene>
    <name evidence="2" type="ORF">QJS04_geneDACA014714</name>
</gene>
<evidence type="ECO:0000313" key="2">
    <source>
        <dbReference type="EMBL" id="KAK1270963.1"/>
    </source>
</evidence>
<name>A0AAV9B3N7_ACOGR</name>
<feature type="compositionally biased region" description="Polar residues" evidence="1">
    <location>
        <begin position="101"/>
        <end position="117"/>
    </location>
</feature>
<reference evidence="2" key="1">
    <citation type="journal article" date="2023" name="Nat. Commun.">
        <title>Diploid and tetraploid genomes of Acorus and the evolution of monocots.</title>
        <authorList>
            <person name="Ma L."/>
            <person name="Liu K.W."/>
            <person name="Li Z."/>
            <person name="Hsiao Y.Y."/>
            <person name="Qi Y."/>
            <person name="Fu T."/>
            <person name="Tang G.D."/>
            <person name="Zhang D."/>
            <person name="Sun W.H."/>
            <person name="Liu D.K."/>
            <person name="Li Y."/>
            <person name="Chen G.Z."/>
            <person name="Liu X.D."/>
            <person name="Liao X.Y."/>
            <person name="Jiang Y.T."/>
            <person name="Yu X."/>
            <person name="Hao Y."/>
            <person name="Huang J."/>
            <person name="Zhao X.W."/>
            <person name="Ke S."/>
            <person name="Chen Y.Y."/>
            <person name="Wu W.L."/>
            <person name="Hsu J.L."/>
            <person name="Lin Y.F."/>
            <person name="Huang M.D."/>
            <person name="Li C.Y."/>
            <person name="Huang L."/>
            <person name="Wang Z.W."/>
            <person name="Zhao X."/>
            <person name="Zhong W.Y."/>
            <person name="Peng D.H."/>
            <person name="Ahmad S."/>
            <person name="Lan S."/>
            <person name="Zhang J.S."/>
            <person name="Tsai W.C."/>
            <person name="Van de Peer Y."/>
            <person name="Liu Z.J."/>
        </authorList>
    </citation>
    <scope>NUCLEOTIDE SEQUENCE</scope>
    <source>
        <strain evidence="2">SCP</strain>
    </source>
</reference>
<feature type="region of interest" description="Disordered" evidence="1">
    <location>
        <begin position="15"/>
        <end position="71"/>
    </location>
</feature>
<dbReference type="EMBL" id="JAUJYN010000005">
    <property type="protein sequence ID" value="KAK1270963.1"/>
    <property type="molecule type" value="Genomic_DNA"/>
</dbReference>
<proteinExistence type="predicted"/>
<accession>A0AAV9B3N7</accession>
<comment type="caution">
    <text evidence="2">The sequence shown here is derived from an EMBL/GenBank/DDBJ whole genome shotgun (WGS) entry which is preliminary data.</text>
</comment>
<organism evidence="2 3">
    <name type="scientific">Acorus gramineus</name>
    <name type="common">Dwarf sweet flag</name>
    <dbReference type="NCBI Taxonomy" id="55184"/>
    <lineage>
        <taxon>Eukaryota</taxon>
        <taxon>Viridiplantae</taxon>
        <taxon>Streptophyta</taxon>
        <taxon>Embryophyta</taxon>
        <taxon>Tracheophyta</taxon>
        <taxon>Spermatophyta</taxon>
        <taxon>Magnoliopsida</taxon>
        <taxon>Liliopsida</taxon>
        <taxon>Acoraceae</taxon>
        <taxon>Acorus</taxon>
    </lineage>
</organism>
<evidence type="ECO:0000256" key="1">
    <source>
        <dbReference type="SAM" id="MobiDB-lite"/>
    </source>
</evidence>
<feature type="compositionally biased region" description="Basic and acidic residues" evidence="1">
    <location>
        <begin position="15"/>
        <end position="24"/>
    </location>
</feature>
<feature type="region of interest" description="Disordered" evidence="1">
    <location>
        <begin position="101"/>
        <end position="126"/>
    </location>
</feature>
<feature type="compositionally biased region" description="Polar residues" evidence="1">
    <location>
        <begin position="25"/>
        <end position="39"/>
    </location>
</feature>
<reference evidence="2" key="2">
    <citation type="submission" date="2023-06" db="EMBL/GenBank/DDBJ databases">
        <authorList>
            <person name="Ma L."/>
            <person name="Liu K.-W."/>
            <person name="Li Z."/>
            <person name="Hsiao Y.-Y."/>
            <person name="Qi Y."/>
            <person name="Fu T."/>
            <person name="Tang G."/>
            <person name="Zhang D."/>
            <person name="Sun W.-H."/>
            <person name="Liu D.-K."/>
            <person name="Li Y."/>
            <person name="Chen G.-Z."/>
            <person name="Liu X.-D."/>
            <person name="Liao X.-Y."/>
            <person name="Jiang Y.-T."/>
            <person name="Yu X."/>
            <person name="Hao Y."/>
            <person name="Huang J."/>
            <person name="Zhao X.-W."/>
            <person name="Ke S."/>
            <person name="Chen Y.-Y."/>
            <person name="Wu W.-L."/>
            <person name="Hsu J.-L."/>
            <person name="Lin Y.-F."/>
            <person name="Huang M.-D."/>
            <person name="Li C.-Y."/>
            <person name="Huang L."/>
            <person name="Wang Z.-W."/>
            <person name="Zhao X."/>
            <person name="Zhong W.-Y."/>
            <person name="Peng D.-H."/>
            <person name="Ahmad S."/>
            <person name="Lan S."/>
            <person name="Zhang J.-S."/>
            <person name="Tsai W.-C."/>
            <person name="Van De Peer Y."/>
            <person name="Liu Z.-J."/>
        </authorList>
    </citation>
    <scope>NUCLEOTIDE SEQUENCE</scope>
    <source>
        <strain evidence="2">SCP</strain>
        <tissue evidence="2">Leaves</tissue>
    </source>
</reference>
<dbReference type="AlphaFoldDB" id="A0AAV9B3N7"/>
<dbReference type="Proteomes" id="UP001179952">
    <property type="component" value="Unassembled WGS sequence"/>
</dbReference>
<evidence type="ECO:0000313" key="3">
    <source>
        <dbReference type="Proteomes" id="UP001179952"/>
    </source>
</evidence>